<dbReference type="InParanoid" id="W7XJ31"/>
<dbReference type="RefSeq" id="XP_012653689.1">
    <property type="nucleotide sequence ID" value="XM_012798235.1"/>
</dbReference>
<dbReference type="Proteomes" id="UP000009168">
    <property type="component" value="Unassembled WGS sequence"/>
</dbReference>
<keyword evidence="2" id="KW-1185">Reference proteome</keyword>
<dbReference type="AlphaFoldDB" id="W7XJ31"/>
<sequence>MLFIVKYLKYIFVMILNSFVEKIQYTIQYLFLTFLKIKQIFYHKTNYQANPFKNLALLFKIFQNLFNKSKTNDLPDLILFEKSRLRLLINNILYFFKLKQKKYQFICYNSKHNILSTHFNYNMTYFTVQQNPKQSTFTKDIVSSLLQSIKDLTCQKYVQQYF</sequence>
<name>W7XJ31_TETTS</name>
<evidence type="ECO:0000313" key="1">
    <source>
        <dbReference type="EMBL" id="EWS73809.1"/>
    </source>
</evidence>
<dbReference type="EMBL" id="GG662654">
    <property type="protein sequence ID" value="EWS73809.1"/>
    <property type="molecule type" value="Genomic_DNA"/>
</dbReference>
<proteinExistence type="predicted"/>
<reference evidence="2" key="1">
    <citation type="journal article" date="2006" name="PLoS Biol.">
        <title>Macronuclear genome sequence of the ciliate Tetrahymena thermophila, a model eukaryote.</title>
        <authorList>
            <person name="Eisen J.A."/>
            <person name="Coyne R.S."/>
            <person name="Wu M."/>
            <person name="Wu D."/>
            <person name="Thiagarajan M."/>
            <person name="Wortman J.R."/>
            <person name="Badger J.H."/>
            <person name="Ren Q."/>
            <person name="Amedeo P."/>
            <person name="Jones K.M."/>
            <person name="Tallon L.J."/>
            <person name="Delcher A.L."/>
            <person name="Salzberg S.L."/>
            <person name="Silva J.C."/>
            <person name="Haas B.J."/>
            <person name="Majoros W.H."/>
            <person name="Farzad M."/>
            <person name="Carlton J.M."/>
            <person name="Smith R.K. Jr."/>
            <person name="Garg J."/>
            <person name="Pearlman R.E."/>
            <person name="Karrer K.M."/>
            <person name="Sun L."/>
            <person name="Manning G."/>
            <person name="Elde N.C."/>
            <person name="Turkewitz A.P."/>
            <person name="Asai D.J."/>
            <person name="Wilkes D.E."/>
            <person name="Wang Y."/>
            <person name="Cai H."/>
            <person name="Collins K."/>
            <person name="Stewart B.A."/>
            <person name="Lee S.R."/>
            <person name="Wilamowska K."/>
            <person name="Weinberg Z."/>
            <person name="Ruzzo W.L."/>
            <person name="Wloga D."/>
            <person name="Gaertig J."/>
            <person name="Frankel J."/>
            <person name="Tsao C.-C."/>
            <person name="Gorovsky M.A."/>
            <person name="Keeling P.J."/>
            <person name="Waller R.F."/>
            <person name="Patron N.J."/>
            <person name="Cherry J.M."/>
            <person name="Stover N.A."/>
            <person name="Krieger C.J."/>
            <person name="del Toro C."/>
            <person name="Ryder H.F."/>
            <person name="Williamson S.C."/>
            <person name="Barbeau R.A."/>
            <person name="Hamilton E.P."/>
            <person name="Orias E."/>
        </authorList>
    </citation>
    <scope>NUCLEOTIDE SEQUENCE [LARGE SCALE GENOMIC DNA]</scope>
    <source>
        <strain evidence="2">SB210</strain>
    </source>
</reference>
<gene>
    <name evidence="1" type="ORF">TTHERM_000346911</name>
</gene>
<dbReference type="KEGG" id="tet:TTHERM_000346911"/>
<evidence type="ECO:0000313" key="2">
    <source>
        <dbReference type="Proteomes" id="UP000009168"/>
    </source>
</evidence>
<accession>W7XJ31</accession>
<dbReference type="GeneID" id="24438540"/>
<protein>
    <submittedName>
        <fullName evidence="1">Uncharacterized protein</fullName>
    </submittedName>
</protein>
<organism evidence="1 2">
    <name type="scientific">Tetrahymena thermophila (strain SB210)</name>
    <dbReference type="NCBI Taxonomy" id="312017"/>
    <lineage>
        <taxon>Eukaryota</taxon>
        <taxon>Sar</taxon>
        <taxon>Alveolata</taxon>
        <taxon>Ciliophora</taxon>
        <taxon>Intramacronucleata</taxon>
        <taxon>Oligohymenophorea</taxon>
        <taxon>Hymenostomatida</taxon>
        <taxon>Tetrahymenina</taxon>
        <taxon>Tetrahymenidae</taxon>
        <taxon>Tetrahymena</taxon>
    </lineage>
</organism>